<dbReference type="EMBL" id="JACCDF010000012">
    <property type="protein sequence ID" value="NYS61702.1"/>
    <property type="molecule type" value="Genomic_DNA"/>
</dbReference>
<evidence type="ECO:0000256" key="4">
    <source>
        <dbReference type="SAM" id="MobiDB-lite"/>
    </source>
</evidence>
<dbReference type="PRINTS" id="PR01007">
    <property type="entry name" value="FLGHOOKFLIK"/>
</dbReference>
<dbReference type="GO" id="GO:0044780">
    <property type="term" value="P:bacterial-type flagellum assembly"/>
    <property type="evidence" value="ECO:0007669"/>
    <property type="project" value="InterPro"/>
</dbReference>
<dbReference type="InterPro" id="IPR052563">
    <property type="entry name" value="FliK"/>
</dbReference>
<evidence type="ECO:0000256" key="2">
    <source>
        <dbReference type="ARBA" id="ARBA00009149"/>
    </source>
</evidence>
<feature type="compositionally biased region" description="Polar residues" evidence="4">
    <location>
        <begin position="406"/>
        <end position="418"/>
    </location>
</feature>
<dbReference type="PANTHER" id="PTHR37533">
    <property type="entry name" value="FLAGELLAR HOOK-LENGTH CONTROL PROTEIN"/>
    <property type="match status" value="1"/>
</dbReference>
<dbReference type="InterPro" id="IPR001635">
    <property type="entry name" value="Flag_hook_Flik"/>
</dbReference>
<dbReference type="CDD" id="cd17470">
    <property type="entry name" value="T3SS_Flik_C"/>
    <property type="match status" value="1"/>
</dbReference>
<keyword evidence="6" id="KW-0969">Cilium</keyword>
<evidence type="ECO:0000259" key="5">
    <source>
        <dbReference type="Pfam" id="PF02120"/>
    </source>
</evidence>
<keyword evidence="6" id="KW-0282">Flagellum</keyword>
<organism evidence="6 7">
    <name type="scientific">Vreelandella salicampi</name>
    <dbReference type="NCBI Taxonomy" id="1449798"/>
    <lineage>
        <taxon>Bacteria</taxon>
        <taxon>Pseudomonadati</taxon>
        <taxon>Pseudomonadota</taxon>
        <taxon>Gammaproteobacteria</taxon>
        <taxon>Oceanospirillales</taxon>
        <taxon>Halomonadaceae</taxon>
        <taxon>Vreelandella</taxon>
    </lineage>
</organism>
<dbReference type="InterPro" id="IPR021136">
    <property type="entry name" value="Flagellar_hook_control-like_C"/>
</dbReference>
<keyword evidence="6" id="KW-0966">Cell projection</keyword>
<dbReference type="AlphaFoldDB" id="A0A7Z0RVK7"/>
<accession>A0A7Z0RVK7</accession>
<evidence type="ECO:0000256" key="1">
    <source>
        <dbReference type="ARBA" id="ARBA00003944"/>
    </source>
</evidence>
<comment type="caution">
    <text evidence="6">The sequence shown here is derived from an EMBL/GenBank/DDBJ whole genome shotgun (WGS) entry which is preliminary data.</text>
</comment>
<protein>
    <submittedName>
        <fullName evidence="6">Flagellar hook-length control protein FliK</fullName>
    </submittedName>
</protein>
<keyword evidence="7" id="KW-1185">Reference proteome</keyword>
<comment type="similarity">
    <text evidence="2">Belongs to the FliK family.</text>
</comment>
<evidence type="ECO:0000256" key="3">
    <source>
        <dbReference type="ARBA" id="ARBA00022795"/>
    </source>
</evidence>
<gene>
    <name evidence="6" type="ORF">HZS81_13170</name>
</gene>
<feature type="domain" description="Flagellar hook-length control protein-like C-terminal" evidence="5">
    <location>
        <begin position="337"/>
        <end position="417"/>
    </location>
</feature>
<evidence type="ECO:0000313" key="6">
    <source>
        <dbReference type="EMBL" id="NYS61702.1"/>
    </source>
</evidence>
<sequence>MNIHALLSMHQGQSNAAASATRSGDAQANGFMQAFSQASHTSLSHGAQAASGNVKSGGGPVSLQQIADQLQALGLSEEQLQQADMQALMEQIRQQPELMNALQALTASLNDNAGADALLGNKLFEGELSDSASPLTEITQRLQLMSAFEGSSGSKSMSDNALQQEQQALASALEALNGEGDVGLADQLTALLGGVAAMQANSAQITTANDDTKSSASTLFSPSLAAMRASAQSSDATSQSEAANRALSLLDGASANNTSRISSDALLAALASTNNSTPAPNFELPAALQASLNGAGSSAAALQNSASGLSQGAAAQGSVATPVSSPAWPQQLGQQLVQFAQRGGEQHVKLQLHPAELGPLSISLKVSEQGTQAHFLSAHAQVRQVVEQAIPQLREALAEQGISLGETSVGEQRQQNGESELAEGRSNTAGQAGNTLEGGSEDTSEQTSLQPRTVAIDGHVDLYA</sequence>
<feature type="compositionally biased region" description="Polar residues" evidence="4">
    <location>
        <begin position="425"/>
        <end position="434"/>
    </location>
</feature>
<dbReference type="Proteomes" id="UP000586119">
    <property type="component" value="Unassembled WGS sequence"/>
</dbReference>
<dbReference type="RefSeq" id="WP_179931034.1">
    <property type="nucleotide sequence ID" value="NZ_JACCDF010000012.1"/>
</dbReference>
<reference evidence="6 7" key="1">
    <citation type="journal article" date="2015" name="Int. J. Syst. Evol. Microbiol.">
        <title>Halomonas salicampi sp. nov., a halotolerant and alkalitolerant bacterium isolated from a saltern soil.</title>
        <authorList>
            <person name="Lee J.C."/>
            <person name="Kim Y.S."/>
            <person name="Yun B.S."/>
            <person name="Whang K.S."/>
        </authorList>
    </citation>
    <scope>NUCLEOTIDE SEQUENCE [LARGE SCALE GENOMIC DNA]</scope>
    <source>
        <strain evidence="6 7">BH103</strain>
    </source>
</reference>
<dbReference type="Pfam" id="PF02120">
    <property type="entry name" value="Flg_hook"/>
    <property type="match status" value="1"/>
</dbReference>
<dbReference type="GO" id="GO:0009424">
    <property type="term" value="C:bacterial-type flagellum hook"/>
    <property type="evidence" value="ECO:0007669"/>
    <property type="project" value="InterPro"/>
</dbReference>
<dbReference type="Gene3D" id="3.30.750.140">
    <property type="match status" value="1"/>
</dbReference>
<name>A0A7Z0RVK7_9GAMM</name>
<proteinExistence type="inferred from homology"/>
<comment type="function">
    <text evidence="1">Controls the length of the flagellar hook.</text>
</comment>
<dbReference type="PANTHER" id="PTHR37533:SF2">
    <property type="entry name" value="FLAGELLAR HOOK-LENGTH CONTROL PROTEIN"/>
    <property type="match status" value="1"/>
</dbReference>
<dbReference type="InterPro" id="IPR038610">
    <property type="entry name" value="FliK-like_C_sf"/>
</dbReference>
<keyword evidence="3" id="KW-1005">Bacterial flagellum biogenesis</keyword>
<evidence type="ECO:0000313" key="7">
    <source>
        <dbReference type="Proteomes" id="UP000586119"/>
    </source>
</evidence>
<feature type="region of interest" description="Disordered" evidence="4">
    <location>
        <begin position="406"/>
        <end position="464"/>
    </location>
</feature>